<dbReference type="VEuPathDB" id="FungiDB:LCOR_03712.1"/>
<proteinExistence type="predicted"/>
<evidence type="ECO:0000256" key="1">
    <source>
        <dbReference type="SAM" id="Coils"/>
    </source>
</evidence>
<accession>A0A068RR67</accession>
<evidence type="ECO:0000313" key="4">
    <source>
        <dbReference type="Proteomes" id="UP000027586"/>
    </source>
</evidence>
<dbReference type="Proteomes" id="UP000027586">
    <property type="component" value="Unassembled WGS sequence"/>
</dbReference>
<dbReference type="OrthoDB" id="10255013at2759"/>
<protein>
    <recommendedName>
        <fullName evidence="2">Syntaxin N-terminal domain-containing protein</fullName>
    </recommendedName>
</protein>
<evidence type="ECO:0000259" key="2">
    <source>
        <dbReference type="SMART" id="SM00503"/>
    </source>
</evidence>
<dbReference type="STRING" id="1263082.A0A068RR67"/>
<dbReference type="EMBL" id="CBTN010000012">
    <property type="protein sequence ID" value="CDH52205.1"/>
    <property type="molecule type" value="Genomic_DNA"/>
</dbReference>
<gene>
    <name evidence="3" type="ORF">LCOR_03712.1</name>
</gene>
<dbReference type="InterPro" id="IPR010989">
    <property type="entry name" value="SNARE"/>
</dbReference>
<dbReference type="Pfam" id="PF00804">
    <property type="entry name" value="Syntaxin"/>
    <property type="match status" value="1"/>
</dbReference>
<dbReference type="InterPro" id="IPR006011">
    <property type="entry name" value="Syntaxin_N"/>
</dbReference>
<dbReference type="Gene3D" id="1.20.58.70">
    <property type="match status" value="1"/>
</dbReference>
<dbReference type="GO" id="GO:0016020">
    <property type="term" value="C:membrane"/>
    <property type="evidence" value="ECO:0007669"/>
    <property type="project" value="InterPro"/>
</dbReference>
<feature type="domain" description="Syntaxin N-terminal" evidence="2">
    <location>
        <begin position="3"/>
        <end position="122"/>
    </location>
</feature>
<dbReference type="GO" id="GO:0016192">
    <property type="term" value="P:vesicle-mediated transport"/>
    <property type="evidence" value="ECO:0007669"/>
    <property type="project" value="InterPro"/>
</dbReference>
<reference evidence="3" key="1">
    <citation type="submission" date="2013-08" db="EMBL/GenBank/DDBJ databases">
        <title>Gene expansion shapes genome architecture in the human pathogen Lichtheimia corymbifera: an evolutionary genomics analysis in the ancient terrestrial Mucorales (Mucoromycotina).</title>
        <authorList>
            <person name="Schwartze V.U."/>
            <person name="Winter S."/>
            <person name="Shelest E."/>
            <person name="Marcet-Houben M."/>
            <person name="Horn F."/>
            <person name="Wehner S."/>
            <person name="Hoffmann K."/>
            <person name="Riege K."/>
            <person name="Sammeth M."/>
            <person name="Nowrousian M."/>
            <person name="Valiante V."/>
            <person name="Linde J."/>
            <person name="Jacobsen I.D."/>
            <person name="Marz M."/>
            <person name="Brakhage A.A."/>
            <person name="Gabaldon T."/>
            <person name="Bocker S."/>
            <person name="Voigt K."/>
        </authorList>
    </citation>
    <scope>NUCLEOTIDE SEQUENCE [LARGE SCALE GENOMIC DNA]</scope>
    <source>
        <strain evidence="3">FSU 9682</strain>
    </source>
</reference>
<comment type="caution">
    <text evidence="3">The sequence shown here is derived from an EMBL/GenBank/DDBJ whole genome shotgun (WGS) entry which is preliminary data.</text>
</comment>
<keyword evidence="4" id="KW-1185">Reference proteome</keyword>
<feature type="coiled-coil region" evidence="1">
    <location>
        <begin position="15"/>
        <end position="79"/>
    </location>
</feature>
<dbReference type="SMART" id="SM00503">
    <property type="entry name" value="SynN"/>
    <property type="match status" value="1"/>
</dbReference>
<sequence>MIKLTACLSGYALKVDTLKDDLDAINRNVDEIAQLHNAALTTFKDQQFDAASKDLTRLKRETQKLNNDLKNRLKALQMNRFQASSPSVVKIRHVQIEALWKRFFEVIERYQDMERMYERKYRQRIERQIKLGL</sequence>
<dbReference type="AlphaFoldDB" id="A0A068RR67"/>
<name>A0A068RR67_9FUNG</name>
<organism evidence="3 4">
    <name type="scientific">Lichtheimia corymbifera JMRC:FSU:9682</name>
    <dbReference type="NCBI Taxonomy" id="1263082"/>
    <lineage>
        <taxon>Eukaryota</taxon>
        <taxon>Fungi</taxon>
        <taxon>Fungi incertae sedis</taxon>
        <taxon>Mucoromycota</taxon>
        <taxon>Mucoromycotina</taxon>
        <taxon>Mucoromycetes</taxon>
        <taxon>Mucorales</taxon>
        <taxon>Lichtheimiaceae</taxon>
        <taxon>Lichtheimia</taxon>
    </lineage>
</organism>
<evidence type="ECO:0000313" key="3">
    <source>
        <dbReference type="EMBL" id="CDH52205.1"/>
    </source>
</evidence>
<keyword evidence="1" id="KW-0175">Coiled coil</keyword>
<dbReference type="SUPFAM" id="SSF47661">
    <property type="entry name" value="t-snare proteins"/>
    <property type="match status" value="1"/>
</dbReference>